<name>A0A5B0MJY0_PUCGR</name>
<keyword evidence="2" id="KW-1185">Reference proteome</keyword>
<dbReference type="EMBL" id="VSWC01000145">
    <property type="protein sequence ID" value="KAA1076384.1"/>
    <property type="molecule type" value="Genomic_DNA"/>
</dbReference>
<accession>A0A5B0MJY0</accession>
<reference evidence="1 2" key="1">
    <citation type="submission" date="2019-05" db="EMBL/GenBank/DDBJ databases">
        <title>Emergence of the Ug99 lineage of the wheat stem rust pathogen through somatic hybridization.</title>
        <authorList>
            <person name="Li F."/>
            <person name="Upadhyaya N.M."/>
            <person name="Sperschneider J."/>
            <person name="Matny O."/>
            <person name="Nguyen-Phuc H."/>
            <person name="Mago R."/>
            <person name="Raley C."/>
            <person name="Miller M.E."/>
            <person name="Silverstein K.A.T."/>
            <person name="Henningsen E."/>
            <person name="Hirsch C.D."/>
            <person name="Visser B."/>
            <person name="Pretorius Z.A."/>
            <person name="Steffenson B.J."/>
            <person name="Schwessinger B."/>
            <person name="Dodds P.N."/>
            <person name="Figueroa M."/>
        </authorList>
    </citation>
    <scope>NUCLEOTIDE SEQUENCE [LARGE SCALE GENOMIC DNA]</scope>
    <source>
        <strain evidence="1">21-0</strain>
    </source>
</reference>
<sequence length="109" mass="12202">MASGLFNHWKNILLELENELNLVNNHSIPSSTSASPATTYTGASETYSQTANKFDSTHNEVDKEHSKSDLTLATHDGLIEGINHNMPSNNFHQGEHILIMPEWIEMNQL</sequence>
<organism evidence="1 2">
    <name type="scientific">Puccinia graminis f. sp. tritici</name>
    <dbReference type="NCBI Taxonomy" id="56615"/>
    <lineage>
        <taxon>Eukaryota</taxon>
        <taxon>Fungi</taxon>
        <taxon>Dikarya</taxon>
        <taxon>Basidiomycota</taxon>
        <taxon>Pucciniomycotina</taxon>
        <taxon>Pucciniomycetes</taxon>
        <taxon>Pucciniales</taxon>
        <taxon>Pucciniaceae</taxon>
        <taxon>Puccinia</taxon>
    </lineage>
</organism>
<evidence type="ECO:0000313" key="1">
    <source>
        <dbReference type="EMBL" id="KAA1076384.1"/>
    </source>
</evidence>
<gene>
    <name evidence="1" type="ORF">PGT21_005465</name>
</gene>
<protein>
    <submittedName>
        <fullName evidence="1">Uncharacterized protein</fullName>
    </submittedName>
</protein>
<dbReference type="Proteomes" id="UP000324748">
    <property type="component" value="Unassembled WGS sequence"/>
</dbReference>
<proteinExistence type="predicted"/>
<evidence type="ECO:0000313" key="2">
    <source>
        <dbReference type="Proteomes" id="UP000324748"/>
    </source>
</evidence>
<dbReference type="AlphaFoldDB" id="A0A5B0MJY0"/>
<comment type="caution">
    <text evidence="1">The sequence shown here is derived from an EMBL/GenBank/DDBJ whole genome shotgun (WGS) entry which is preliminary data.</text>
</comment>